<organism evidence="8 9">
    <name type="scientific">Carboxylicivirga linearis</name>
    <dbReference type="NCBI Taxonomy" id="1628157"/>
    <lineage>
        <taxon>Bacteria</taxon>
        <taxon>Pseudomonadati</taxon>
        <taxon>Bacteroidota</taxon>
        <taxon>Bacteroidia</taxon>
        <taxon>Marinilabiliales</taxon>
        <taxon>Marinilabiliaceae</taxon>
        <taxon>Carboxylicivirga</taxon>
    </lineage>
</organism>
<evidence type="ECO:0000259" key="7">
    <source>
        <dbReference type="SMART" id="SM01217"/>
    </source>
</evidence>
<dbReference type="InterPro" id="IPR002772">
    <property type="entry name" value="Glyco_hydro_3_C"/>
</dbReference>
<dbReference type="EC" id="3.2.1.21" evidence="3"/>
<dbReference type="PANTHER" id="PTHR30620">
    <property type="entry name" value="PERIPLASMIC BETA-GLUCOSIDASE-RELATED"/>
    <property type="match status" value="1"/>
</dbReference>
<dbReference type="NCBIfam" id="NF011678">
    <property type="entry name" value="PRK15098.1"/>
    <property type="match status" value="1"/>
</dbReference>
<reference evidence="8 9" key="1">
    <citation type="journal article" date="2015" name="Int. J. Syst. Evol. Microbiol.">
        <title>Carboxylicivirga linearis sp. nov., isolated from a sea cucumber culture pond.</title>
        <authorList>
            <person name="Wang F.Q."/>
            <person name="Zhou Y.X."/>
            <person name="Lin X.Z."/>
            <person name="Chen G.J."/>
            <person name="Du Z.J."/>
        </authorList>
    </citation>
    <scope>NUCLEOTIDE SEQUENCE [LARGE SCALE GENOMIC DNA]</scope>
    <source>
        <strain evidence="8 9">FB218</strain>
    </source>
</reference>
<evidence type="ECO:0000256" key="2">
    <source>
        <dbReference type="ARBA" id="ARBA00005336"/>
    </source>
</evidence>
<dbReference type="SUPFAM" id="SSF52279">
    <property type="entry name" value="Beta-D-glucan exohydrolase, C-terminal domain"/>
    <property type="match status" value="1"/>
</dbReference>
<keyword evidence="6 8" id="KW-0326">Glycosidase</keyword>
<dbReference type="InterPro" id="IPR017853">
    <property type="entry name" value="GH"/>
</dbReference>
<dbReference type="GO" id="GO:0008422">
    <property type="term" value="F:beta-glucosidase activity"/>
    <property type="evidence" value="ECO:0007669"/>
    <property type="project" value="UniProtKB-EC"/>
</dbReference>
<dbReference type="Gene3D" id="2.60.40.10">
    <property type="entry name" value="Immunoglobulins"/>
    <property type="match status" value="1"/>
</dbReference>
<dbReference type="Pfam" id="PF01915">
    <property type="entry name" value="Glyco_hydro_3_C"/>
    <property type="match status" value="1"/>
</dbReference>
<dbReference type="Gene3D" id="3.20.20.300">
    <property type="entry name" value="Glycoside hydrolase, family 3, N-terminal domain"/>
    <property type="match status" value="1"/>
</dbReference>
<accession>A0ABS5K098</accession>
<evidence type="ECO:0000313" key="8">
    <source>
        <dbReference type="EMBL" id="MBS2100578.1"/>
    </source>
</evidence>
<feature type="domain" description="Fibronectin type III-like" evidence="7">
    <location>
        <begin position="672"/>
        <end position="741"/>
    </location>
</feature>
<dbReference type="Gene3D" id="3.40.50.1700">
    <property type="entry name" value="Glycoside hydrolase family 3 C-terminal domain"/>
    <property type="match status" value="1"/>
</dbReference>
<keyword evidence="5 8" id="KW-0378">Hydrolase</keyword>
<dbReference type="RefSeq" id="WP_212218700.1">
    <property type="nucleotide sequence ID" value="NZ_JAGUCO010000025.1"/>
</dbReference>
<evidence type="ECO:0000313" key="9">
    <source>
        <dbReference type="Proteomes" id="UP000708576"/>
    </source>
</evidence>
<dbReference type="Pfam" id="PF14310">
    <property type="entry name" value="Fn3-like"/>
    <property type="match status" value="1"/>
</dbReference>
<keyword evidence="9" id="KW-1185">Reference proteome</keyword>
<dbReference type="InterPro" id="IPR036962">
    <property type="entry name" value="Glyco_hydro_3_N_sf"/>
</dbReference>
<dbReference type="SMART" id="SM01217">
    <property type="entry name" value="Fn3_like"/>
    <property type="match status" value="1"/>
</dbReference>
<keyword evidence="4" id="KW-0732">Signal</keyword>
<proteinExistence type="inferred from homology"/>
<dbReference type="InterPro" id="IPR051915">
    <property type="entry name" value="Cellulose_Degrad_GH3"/>
</dbReference>
<sequence>MTKSVLFGVFTLMLLAACQSSNKPKNDMDSRVEELLAQMTLEEKVGQMNQYTGFFDVTGPAPSEGDAKNKYNHIKSGLVGSMLNVRGVAEVRKMQQLAVDSSRLGIPMIFGFDVIHGHKTLSPIPLAESASWDLEAIEKSARIAAVEAAAEGLNWTFAPMVDISRDPRWGRVMEGAGEDTYLGSRIAVARVNGFQGDDLSAENTIAACAKHFAAYGFVEGGRDYNTVDVSSSTLYNVILPPFKAAVEEANVRTFMNAFNIVNGVPSTANNFLLRDILKGKWGFDGFVISDWSSGAEMMAHGYAKDLEHVAELAAKAGSDMDMESYSFVKHLASLVKSGKVQESVVDDAVRRILRVKFELGLFDDPYKYCNEEREKEMIYHPDHMAAALEMAKKSIVLLKNENQTLPLSKSQKKIAVIGDLADDKDSPLGNWRMAGEDNTAVSVLEGLQKYNADVTFAQGVKLVTGPTAFAVELEVNTTDKTGIKEAVRLAKKSDVVVMVLGEHGLHSGEGRSRSDLGLPGLQQEMLEEVYKVNQNIVLVLMNGRPLTINWADEHVPAIIEAWQLGTQSGNAIAEVLFGDYNPSGKLPMTFPKNVAHIPVYYNQFNTGRPEREGGALFWPHYMEESHKPLYSFGYGLSYSSFSYSNLKVNVAGPEKVEVSVTVINDSDVDGEEVVQLYIHDKVASIVRPVKELKGFDKVLIKAGEKADVNFILTDKELGFYNGAGEFLFEPGEFDVMVGTSSDKGLKTSFEL</sequence>
<evidence type="ECO:0000256" key="4">
    <source>
        <dbReference type="ARBA" id="ARBA00022729"/>
    </source>
</evidence>
<evidence type="ECO:0000256" key="5">
    <source>
        <dbReference type="ARBA" id="ARBA00022801"/>
    </source>
</evidence>
<dbReference type="Pfam" id="PF00933">
    <property type="entry name" value="Glyco_hydro_3"/>
    <property type="match status" value="1"/>
</dbReference>
<evidence type="ECO:0000256" key="6">
    <source>
        <dbReference type="ARBA" id="ARBA00023295"/>
    </source>
</evidence>
<name>A0ABS5K098_9BACT</name>
<comment type="caution">
    <text evidence="8">The sequence shown here is derived from an EMBL/GenBank/DDBJ whole genome shotgun (WGS) entry which is preliminary data.</text>
</comment>
<dbReference type="EMBL" id="JAGUCO010000025">
    <property type="protein sequence ID" value="MBS2100578.1"/>
    <property type="molecule type" value="Genomic_DNA"/>
</dbReference>
<comment type="similarity">
    <text evidence="2">Belongs to the glycosyl hydrolase 3 family.</text>
</comment>
<dbReference type="PROSITE" id="PS51257">
    <property type="entry name" value="PROKAR_LIPOPROTEIN"/>
    <property type="match status" value="1"/>
</dbReference>
<evidence type="ECO:0000256" key="1">
    <source>
        <dbReference type="ARBA" id="ARBA00000448"/>
    </source>
</evidence>
<protein>
    <recommendedName>
        <fullName evidence="3">beta-glucosidase</fullName>
        <ecNumber evidence="3">3.2.1.21</ecNumber>
    </recommendedName>
</protein>
<dbReference type="SUPFAM" id="SSF51445">
    <property type="entry name" value="(Trans)glycosidases"/>
    <property type="match status" value="1"/>
</dbReference>
<dbReference type="PANTHER" id="PTHR30620:SF16">
    <property type="entry name" value="LYSOSOMAL BETA GLUCOSIDASE"/>
    <property type="match status" value="1"/>
</dbReference>
<dbReference type="PRINTS" id="PR00133">
    <property type="entry name" value="GLHYDRLASE3"/>
</dbReference>
<dbReference type="InterPro" id="IPR036881">
    <property type="entry name" value="Glyco_hydro_3_C_sf"/>
</dbReference>
<evidence type="ECO:0000256" key="3">
    <source>
        <dbReference type="ARBA" id="ARBA00012744"/>
    </source>
</evidence>
<dbReference type="Proteomes" id="UP000708576">
    <property type="component" value="Unassembled WGS sequence"/>
</dbReference>
<gene>
    <name evidence="8" type="primary">bglX</name>
    <name evidence="8" type="ORF">KEM10_19995</name>
</gene>
<comment type="catalytic activity">
    <reaction evidence="1">
        <text>Hydrolysis of terminal, non-reducing beta-D-glucosyl residues with release of beta-D-glucose.</text>
        <dbReference type="EC" id="3.2.1.21"/>
    </reaction>
</comment>
<dbReference type="InterPro" id="IPR026891">
    <property type="entry name" value="Fn3-like"/>
</dbReference>
<dbReference type="InterPro" id="IPR013783">
    <property type="entry name" value="Ig-like_fold"/>
</dbReference>
<dbReference type="InterPro" id="IPR001764">
    <property type="entry name" value="Glyco_hydro_3_N"/>
</dbReference>